<name>A0A182FWV2_ANOAL</name>
<proteinExistence type="predicted"/>
<sequence>MIDYHPRGHRSQLGHFHSLWLHRIRDLNLLQKVVLLNTFLLPKLWYVASVCSARAKDIAKVTSIIGAVLSNGSGGIRVPLQQLAQPRHRGGLNLHVPAINTAVLLTNRYVKEQRCLAIGRQHIAWASNPPDLVSVPSSYPYCMPGICSAVAQNSSNDPFAA</sequence>
<dbReference type="Proteomes" id="UP000069272">
    <property type="component" value="Chromosome 3R"/>
</dbReference>
<keyword evidence="2" id="KW-1185">Reference proteome</keyword>
<dbReference type="VEuPathDB" id="VectorBase:AALB014140"/>
<reference evidence="1" key="2">
    <citation type="submission" date="2022-08" db="UniProtKB">
        <authorList>
            <consortium name="EnsemblMetazoa"/>
        </authorList>
    </citation>
    <scope>IDENTIFICATION</scope>
    <source>
        <strain evidence="1">STECLA/ALBI9_A</strain>
    </source>
</reference>
<evidence type="ECO:0000313" key="1">
    <source>
        <dbReference type="EnsemblMetazoa" id="AALB014140-PA"/>
    </source>
</evidence>
<evidence type="ECO:0000313" key="2">
    <source>
        <dbReference type="Proteomes" id="UP000069272"/>
    </source>
</evidence>
<organism evidence="1 2">
    <name type="scientific">Anopheles albimanus</name>
    <name type="common">New world malaria mosquito</name>
    <dbReference type="NCBI Taxonomy" id="7167"/>
    <lineage>
        <taxon>Eukaryota</taxon>
        <taxon>Metazoa</taxon>
        <taxon>Ecdysozoa</taxon>
        <taxon>Arthropoda</taxon>
        <taxon>Hexapoda</taxon>
        <taxon>Insecta</taxon>
        <taxon>Pterygota</taxon>
        <taxon>Neoptera</taxon>
        <taxon>Endopterygota</taxon>
        <taxon>Diptera</taxon>
        <taxon>Nematocera</taxon>
        <taxon>Culicoidea</taxon>
        <taxon>Culicidae</taxon>
        <taxon>Anophelinae</taxon>
        <taxon>Anopheles</taxon>
    </lineage>
</organism>
<dbReference type="AlphaFoldDB" id="A0A182FWV2"/>
<reference evidence="1 2" key="1">
    <citation type="journal article" date="2017" name="G3 (Bethesda)">
        <title>The Physical Genome Mapping of Anopheles albimanus Corrected Scaffold Misassemblies and Identified Interarm Rearrangements in Genus Anopheles.</title>
        <authorList>
            <person name="Artemov G.N."/>
            <person name="Peery A.N."/>
            <person name="Jiang X."/>
            <person name="Tu Z."/>
            <person name="Stegniy V.N."/>
            <person name="Sharakhova M.V."/>
            <person name="Sharakhov I.V."/>
        </authorList>
    </citation>
    <scope>NUCLEOTIDE SEQUENCE [LARGE SCALE GENOMIC DNA]</scope>
    <source>
        <strain evidence="1 2">ALBI9_A</strain>
    </source>
</reference>
<protein>
    <submittedName>
        <fullName evidence="1">Uncharacterized protein</fullName>
    </submittedName>
</protein>
<dbReference type="EnsemblMetazoa" id="AALB014140-RA">
    <property type="protein sequence ID" value="AALB014140-PA"/>
    <property type="gene ID" value="AALB014140"/>
</dbReference>
<accession>A0A182FWV2</accession>